<dbReference type="PANTHER" id="PTHR13774">
    <property type="entry name" value="PHENAZINE BIOSYNTHESIS PROTEIN"/>
    <property type="match status" value="1"/>
</dbReference>
<dbReference type="Pfam" id="PF02567">
    <property type="entry name" value="PhzC-PhzF"/>
    <property type="match status" value="1"/>
</dbReference>
<keyword evidence="2" id="KW-0413">Isomerase</keyword>
<feature type="active site" evidence="3">
    <location>
        <position position="46"/>
    </location>
</feature>
<protein>
    <submittedName>
        <fullName evidence="4">Phenazine biosynthesis protein PhzF family</fullName>
    </submittedName>
</protein>
<dbReference type="AlphaFoldDB" id="F3YZP0"/>
<dbReference type="GO" id="GO:0016853">
    <property type="term" value="F:isomerase activity"/>
    <property type="evidence" value="ECO:0007669"/>
    <property type="project" value="UniProtKB-KW"/>
</dbReference>
<dbReference type="HOGENOM" id="CLU_048756_2_2_7"/>
<dbReference type="RefSeq" id="WP_014259528.1">
    <property type="nucleotide sequence ID" value="NC_016629.1"/>
</dbReference>
<proteinExistence type="inferred from homology"/>
<evidence type="ECO:0000256" key="1">
    <source>
        <dbReference type="ARBA" id="ARBA00008270"/>
    </source>
</evidence>
<sequence>MELPIYQVDAFTGKVFAGNPAAICPLDEPLDAQLMQAIAMENNLSETAFFYPEGQSFRLRWFTPVSEIDLCGHATLASAWVLFEELGYDRPEIRFETQSGPLFVSRDIEAGLLRMDFPTWTPQPITPPRALLDGLRGPEPLEVLATRDWLVVYKNEEDVLRLNPDMESLKALDRLGVIITAKGGPISNADFVSRFFVPGEGIPEDPVTGSAHSTLIPYWSPRLGKQAMRAVQLSQRRGELFCEHNGERVAISGRAVLYMRGSIYV</sequence>
<dbReference type="KEGG" id="daf:Desaf_1401"/>
<dbReference type="GO" id="GO:0005737">
    <property type="term" value="C:cytoplasm"/>
    <property type="evidence" value="ECO:0007669"/>
    <property type="project" value="TreeGrafter"/>
</dbReference>
<dbReference type="EMBL" id="CP003221">
    <property type="protein sequence ID" value="EGJ49739.1"/>
    <property type="molecule type" value="Genomic_DNA"/>
</dbReference>
<accession>F3YZP0</accession>
<reference evidence="4 5" key="1">
    <citation type="journal article" date="2011" name="J. Bacteriol.">
        <title>Genome sequence of the mercury-methylating and pleomorphic Desulfovibrio africanus Strain Walvis Bay.</title>
        <authorList>
            <person name="Brown S.D."/>
            <person name="Wall J.D."/>
            <person name="Kucken A.M."/>
            <person name="Gilmour C.C."/>
            <person name="Podar M."/>
            <person name="Brandt C.C."/>
            <person name="Teshima H."/>
            <person name="Detter J.C."/>
            <person name="Han C.S."/>
            <person name="Land M.L."/>
            <person name="Lucas S."/>
            <person name="Han J."/>
            <person name="Pennacchio L."/>
            <person name="Nolan M."/>
            <person name="Pitluck S."/>
            <person name="Woyke T."/>
            <person name="Goodwin L."/>
            <person name="Palumbo A.V."/>
            <person name="Elias D.A."/>
        </authorList>
    </citation>
    <scope>NUCLEOTIDE SEQUENCE [LARGE SCALE GENOMIC DNA]</scope>
    <source>
        <strain evidence="4 5">Walvis Bay</strain>
    </source>
</reference>
<evidence type="ECO:0000313" key="5">
    <source>
        <dbReference type="Proteomes" id="UP000007844"/>
    </source>
</evidence>
<dbReference type="NCBIfam" id="TIGR00654">
    <property type="entry name" value="PhzF_family"/>
    <property type="match status" value="1"/>
</dbReference>
<evidence type="ECO:0000256" key="2">
    <source>
        <dbReference type="ARBA" id="ARBA00023235"/>
    </source>
</evidence>
<name>F3YZP0_DESAF</name>
<evidence type="ECO:0000313" key="4">
    <source>
        <dbReference type="EMBL" id="EGJ49739.1"/>
    </source>
</evidence>
<gene>
    <name evidence="4" type="ORF">Desaf_1401</name>
</gene>
<organism evidence="4 5">
    <name type="scientific">Desulfocurvibacter africanus subsp. africanus str. Walvis Bay</name>
    <dbReference type="NCBI Taxonomy" id="690850"/>
    <lineage>
        <taxon>Bacteria</taxon>
        <taxon>Pseudomonadati</taxon>
        <taxon>Thermodesulfobacteriota</taxon>
        <taxon>Desulfovibrionia</taxon>
        <taxon>Desulfovibrionales</taxon>
        <taxon>Desulfovibrionaceae</taxon>
        <taxon>Desulfocurvibacter</taxon>
    </lineage>
</organism>
<dbReference type="Gene3D" id="3.10.310.10">
    <property type="entry name" value="Diaminopimelate Epimerase, Chain A, domain 1"/>
    <property type="match status" value="2"/>
</dbReference>
<comment type="similarity">
    <text evidence="1">Belongs to the PhzF family.</text>
</comment>
<dbReference type="Proteomes" id="UP000007844">
    <property type="component" value="Chromosome"/>
</dbReference>
<evidence type="ECO:0000256" key="3">
    <source>
        <dbReference type="PIRSR" id="PIRSR016184-1"/>
    </source>
</evidence>
<dbReference type="PIRSF" id="PIRSF016184">
    <property type="entry name" value="PhzC_PhzF"/>
    <property type="match status" value="1"/>
</dbReference>
<dbReference type="eggNOG" id="COG0384">
    <property type="taxonomic scope" value="Bacteria"/>
</dbReference>
<dbReference type="SUPFAM" id="SSF54506">
    <property type="entry name" value="Diaminopimelate epimerase-like"/>
    <property type="match status" value="1"/>
</dbReference>
<dbReference type="STRING" id="690850.Desaf_1401"/>
<dbReference type="PANTHER" id="PTHR13774:SF17">
    <property type="entry name" value="PHENAZINE BIOSYNTHESIS-LIKE DOMAIN-CONTAINING PROTEIN"/>
    <property type="match status" value="1"/>
</dbReference>
<keyword evidence="5" id="KW-1185">Reference proteome</keyword>
<dbReference type="InterPro" id="IPR003719">
    <property type="entry name" value="Phenazine_PhzF-like"/>
</dbReference>